<reference evidence="1" key="2">
    <citation type="submission" date="2020-06" db="EMBL/GenBank/DDBJ databases">
        <title>Helianthus annuus Genome sequencing and assembly Release 2.</title>
        <authorList>
            <person name="Gouzy J."/>
            <person name="Langlade N."/>
            <person name="Munos S."/>
        </authorList>
    </citation>
    <scope>NUCLEOTIDE SEQUENCE</scope>
    <source>
        <tissue evidence="1">Leaves</tissue>
    </source>
</reference>
<dbReference type="Gramene" id="mRNA:HanXRQr2_Chr16g0738641">
    <property type="protein sequence ID" value="mRNA:HanXRQr2_Chr16g0738641"/>
    <property type="gene ID" value="HanXRQr2_Chr16g0738641"/>
</dbReference>
<name>A0A9K3DRX0_HELAN</name>
<proteinExistence type="predicted"/>
<evidence type="ECO:0000313" key="2">
    <source>
        <dbReference type="Proteomes" id="UP000215914"/>
    </source>
</evidence>
<keyword evidence="2" id="KW-1185">Reference proteome</keyword>
<organism evidence="1 2">
    <name type="scientific">Helianthus annuus</name>
    <name type="common">Common sunflower</name>
    <dbReference type="NCBI Taxonomy" id="4232"/>
    <lineage>
        <taxon>Eukaryota</taxon>
        <taxon>Viridiplantae</taxon>
        <taxon>Streptophyta</taxon>
        <taxon>Embryophyta</taxon>
        <taxon>Tracheophyta</taxon>
        <taxon>Spermatophyta</taxon>
        <taxon>Magnoliopsida</taxon>
        <taxon>eudicotyledons</taxon>
        <taxon>Gunneridae</taxon>
        <taxon>Pentapetalae</taxon>
        <taxon>asterids</taxon>
        <taxon>campanulids</taxon>
        <taxon>Asterales</taxon>
        <taxon>Asteraceae</taxon>
        <taxon>Asteroideae</taxon>
        <taxon>Heliantheae alliance</taxon>
        <taxon>Heliantheae</taxon>
        <taxon>Helianthus</taxon>
    </lineage>
</organism>
<gene>
    <name evidence="1" type="ORF">HanXRQr2_Chr16g0738641</name>
</gene>
<comment type="caution">
    <text evidence="1">The sequence shown here is derived from an EMBL/GenBank/DDBJ whole genome shotgun (WGS) entry which is preliminary data.</text>
</comment>
<sequence length="99" mass="10830">MHYRSDSVGVPKVAVSVSFADQEWYKTLTRRPTPIIQLEKKALVAASMSLLWVHREPSAFPVYAYKGKGIFSGYSLMNVFDPKVGGEVASALLLVGTPA</sequence>
<dbReference type="Proteomes" id="UP000215914">
    <property type="component" value="Unassembled WGS sequence"/>
</dbReference>
<dbReference type="EMBL" id="MNCJ02000331">
    <property type="protein sequence ID" value="KAF5759218.1"/>
    <property type="molecule type" value="Genomic_DNA"/>
</dbReference>
<dbReference type="AlphaFoldDB" id="A0A9K3DRX0"/>
<reference evidence="1" key="1">
    <citation type="journal article" date="2017" name="Nature">
        <title>The sunflower genome provides insights into oil metabolism, flowering and Asterid evolution.</title>
        <authorList>
            <person name="Badouin H."/>
            <person name="Gouzy J."/>
            <person name="Grassa C.J."/>
            <person name="Murat F."/>
            <person name="Staton S.E."/>
            <person name="Cottret L."/>
            <person name="Lelandais-Briere C."/>
            <person name="Owens G.L."/>
            <person name="Carrere S."/>
            <person name="Mayjonade B."/>
            <person name="Legrand L."/>
            <person name="Gill N."/>
            <person name="Kane N.C."/>
            <person name="Bowers J.E."/>
            <person name="Hubner S."/>
            <person name="Bellec A."/>
            <person name="Berard A."/>
            <person name="Berges H."/>
            <person name="Blanchet N."/>
            <person name="Boniface M.C."/>
            <person name="Brunel D."/>
            <person name="Catrice O."/>
            <person name="Chaidir N."/>
            <person name="Claudel C."/>
            <person name="Donnadieu C."/>
            <person name="Faraut T."/>
            <person name="Fievet G."/>
            <person name="Helmstetter N."/>
            <person name="King M."/>
            <person name="Knapp S.J."/>
            <person name="Lai Z."/>
            <person name="Le Paslier M.C."/>
            <person name="Lippi Y."/>
            <person name="Lorenzon L."/>
            <person name="Mandel J.R."/>
            <person name="Marage G."/>
            <person name="Marchand G."/>
            <person name="Marquand E."/>
            <person name="Bret-Mestries E."/>
            <person name="Morien E."/>
            <person name="Nambeesan S."/>
            <person name="Nguyen T."/>
            <person name="Pegot-Espagnet P."/>
            <person name="Pouilly N."/>
            <person name="Raftis F."/>
            <person name="Sallet E."/>
            <person name="Schiex T."/>
            <person name="Thomas J."/>
            <person name="Vandecasteele C."/>
            <person name="Vares D."/>
            <person name="Vear F."/>
            <person name="Vautrin S."/>
            <person name="Crespi M."/>
            <person name="Mangin B."/>
            <person name="Burke J.M."/>
            <person name="Salse J."/>
            <person name="Munos S."/>
            <person name="Vincourt P."/>
            <person name="Rieseberg L.H."/>
            <person name="Langlade N.B."/>
        </authorList>
    </citation>
    <scope>NUCLEOTIDE SEQUENCE</scope>
    <source>
        <tissue evidence="1">Leaves</tissue>
    </source>
</reference>
<protein>
    <submittedName>
        <fullName evidence="1">Uncharacterized protein</fullName>
    </submittedName>
</protein>
<evidence type="ECO:0000313" key="1">
    <source>
        <dbReference type="EMBL" id="KAF5759218.1"/>
    </source>
</evidence>
<accession>A0A9K3DRX0</accession>